<evidence type="ECO:0000313" key="3">
    <source>
        <dbReference type="Proteomes" id="UP001497516"/>
    </source>
</evidence>
<proteinExistence type="predicted"/>
<sequence>MNCHVSPCSTAREKWKGFFVIQSTFRIPSPPRCFSSNFPNEISVPSPIVDGMPLHAASDSSNFPTRSLSLPLSLTAPHYSPPLTSKSNLHLSKNHNCSPESPDVAS</sequence>
<reference evidence="2 3" key="1">
    <citation type="submission" date="2024-04" db="EMBL/GenBank/DDBJ databases">
        <authorList>
            <person name="Fracassetti M."/>
        </authorList>
    </citation>
    <scope>NUCLEOTIDE SEQUENCE [LARGE SCALE GENOMIC DNA]</scope>
</reference>
<keyword evidence="3" id="KW-1185">Reference proteome</keyword>
<dbReference type="Proteomes" id="UP001497516">
    <property type="component" value="Chromosome 2"/>
</dbReference>
<feature type="region of interest" description="Disordered" evidence="1">
    <location>
        <begin position="85"/>
        <end position="106"/>
    </location>
</feature>
<evidence type="ECO:0000256" key="1">
    <source>
        <dbReference type="SAM" id="MobiDB-lite"/>
    </source>
</evidence>
<dbReference type="EMBL" id="OZ034815">
    <property type="protein sequence ID" value="CAL1369153.1"/>
    <property type="molecule type" value="Genomic_DNA"/>
</dbReference>
<name>A0AAV2D7Y1_9ROSI</name>
<protein>
    <submittedName>
        <fullName evidence="2">Uncharacterized protein</fullName>
    </submittedName>
</protein>
<accession>A0AAV2D7Y1</accession>
<evidence type="ECO:0000313" key="2">
    <source>
        <dbReference type="EMBL" id="CAL1369153.1"/>
    </source>
</evidence>
<feature type="compositionally biased region" description="Polar residues" evidence="1">
    <location>
        <begin position="85"/>
        <end position="99"/>
    </location>
</feature>
<dbReference type="AlphaFoldDB" id="A0AAV2D7Y1"/>
<organism evidence="2 3">
    <name type="scientific">Linum trigynum</name>
    <dbReference type="NCBI Taxonomy" id="586398"/>
    <lineage>
        <taxon>Eukaryota</taxon>
        <taxon>Viridiplantae</taxon>
        <taxon>Streptophyta</taxon>
        <taxon>Embryophyta</taxon>
        <taxon>Tracheophyta</taxon>
        <taxon>Spermatophyta</taxon>
        <taxon>Magnoliopsida</taxon>
        <taxon>eudicotyledons</taxon>
        <taxon>Gunneridae</taxon>
        <taxon>Pentapetalae</taxon>
        <taxon>rosids</taxon>
        <taxon>fabids</taxon>
        <taxon>Malpighiales</taxon>
        <taxon>Linaceae</taxon>
        <taxon>Linum</taxon>
    </lineage>
</organism>
<gene>
    <name evidence="2" type="ORF">LTRI10_LOCUS11914</name>
</gene>